<keyword evidence="3" id="KW-1185">Reference proteome</keyword>
<sequence length="207" mass="21441">MESAAREDVGANATNGFLARRSVLALGGILGATTWLGSPALAEDSVVNEPAALKAKLEAQYKLWAAKQYDAWLATQGGAGLKWQSSYAGVPLKLKGKEGAAQYFATLNADLDIQSYKPLAIFVDNDGDEATVVVELAGASRRTKAPFKTVVLHSYTIGPNFQVLKFKEQTDTQLLAALVPAAAGGPGAAELEGGSSPAPPGPAARTA</sequence>
<name>A0A2K3DJ06_CHLRE</name>
<feature type="compositionally biased region" description="Pro residues" evidence="1">
    <location>
        <begin position="197"/>
        <end position="207"/>
    </location>
</feature>
<dbReference type="KEGG" id="cre:CHLRE_07g320600v5"/>
<dbReference type="RefSeq" id="XP_001701033.2">
    <property type="nucleotide sequence ID" value="XM_001700981.2"/>
</dbReference>
<dbReference type="Proteomes" id="UP000006906">
    <property type="component" value="Chromosome 7"/>
</dbReference>
<reference evidence="2 3" key="1">
    <citation type="journal article" date="2007" name="Science">
        <title>The Chlamydomonas genome reveals the evolution of key animal and plant functions.</title>
        <authorList>
            <person name="Merchant S.S."/>
            <person name="Prochnik S.E."/>
            <person name="Vallon O."/>
            <person name="Harris E.H."/>
            <person name="Karpowicz S.J."/>
            <person name="Witman G.B."/>
            <person name="Terry A."/>
            <person name="Salamov A."/>
            <person name="Fritz-Laylin L.K."/>
            <person name="Marechal-Drouard L."/>
            <person name="Marshall W.F."/>
            <person name="Qu L.H."/>
            <person name="Nelson D.R."/>
            <person name="Sanderfoot A.A."/>
            <person name="Spalding M.H."/>
            <person name="Kapitonov V.V."/>
            <person name="Ren Q."/>
            <person name="Ferris P."/>
            <person name="Lindquist E."/>
            <person name="Shapiro H."/>
            <person name="Lucas S.M."/>
            <person name="Grimwood J."/>
            <person name="Schmutz J."/>
            <person name="Cardol P."/>
            <person name="Cerutti H."/>
            <person name="Chanfreau G."/>
            <person name="Chen C.L."/>
            <person name="Cognat V."/>
            <person name="Croft M.T."/>
            <person name="Dent R."/>
            <person name="Dutcher S."/>
            <person name="Fernandez E."/>
            <person name="Fukuzawa H."/>
            <person name="Gonzalez-Ballester D."/>
            <person name="Gonzalez-Halphen D."/>
            <person name="Hallmann A."/>
            <person name="Hanikenne M."/>
            <person name="Hippler M."/>
            <person name="Inwood W."/>
            <person name="Jabbari K."/>
            <person name="Kalanon M."/>
            <person name="Kuras R."/>
            <person name="Lefebvre P.A."/>
            <person name="Lemaire S.D."/>
            <person name="Lobanov A.V."/>
            <person name="Lohr M."/>
            <person name="Manuell A."/>
            <person name="Meier I."/>
            <person name="Mets L."/>
            <person name="Mittag M."/>
            <person name="Mittelmeier T."/>
            <person name="Moroney J.V."/>
            <person name="Moseley J."/>
            <person name="Napoli C."/>
            <person name="Nedelcu A.M."/>
            <person name="Niyogi K."/>
            <person name="Novoselov S.V."/>
            <person name="Paulsen I.T."/>
            <person name="Pazour G."/>
            <person name="Purton S."/>
            <person name="Ral J.P."/>
            <person name="Riano-Pachon D.M."/>
            <person name="Riekhof W."/>
            <person name="Rymarquis L."/>
            <person name="Schroda M."/>
            <person name="Stern D."/>
            <person name="Umen J."/>
            <person name="Willows R."/>
            <person name="Wilson N."/>
            <person name="Zimmer S.L."/>
            <person name="Allmer J."/>
            <person name="Balk J."/>
            <person name="Bisova K."/>
            <person name="Chen C.J."/>
            <person name="Elias M."/>
            <person name="Gendler K."/>
            <person name="Hauser C."/>
            <person name="Lamb M.R."/>
            <person name="Ledford H."/>
            <person name="Long J.C."/>
            <person name="Minagawa J."/>
            <person name="Page M.D."/>
            <person name="Pan J."/>
            <person name="Pootakham W."/>
            <person name="Roje S."/>
            <person name="Rose A."/>
            <person name="Stahlberg E."/>
            <person name="Terauchi A.M."/>
            <person name="Yang P."/>
            <person name="Ball S."/>
            <person name="Bowler C."/>
            <person name="Dieckmann C.L."/>
            <person name="Gladyshev V.N."/>
            <person name="Green P."/>
            <person name="Jorgensen R."/>
            <person name="Mayfield S."/>
            <person name="Mueller-Roeber B."/>
            <person name="Rajamani S."/>
            <person name="Sayre R.T."/>
            <person name="Brokstein P."/>
            <person name="Dubchak I."/>
            <person name="Goodstein D."/>
            <person name="Hornick L."/>
            <person name="Huang Y.W."/>
            <person name="Jhaveri J."/>
            <person name="Luo Y."/>
            <person name="Martinez D."/>
            <person name="Ngau W.C."/>
            <person name="Otillar B."/>
            <person name="Poliakov A."/>
            <person name="Porter A."/>
            <person name="Szajkowski L."/>
            <person name="Werner G."/>
            <person name="Zhou K."/>
            <person name="Grigoriev I.V."/>
            <person name="Rokhsar D.S."/>
            <person name="Grossman A.R."/>
        </authorList>
    </citation>
    <scope>NUCLEOTIDE SEQUENCE [LARGE SCALE GENOMIC DNA]</scope>
    <source>
        <strain evidence="3">CC-503</strain>
    </source>
</reference>
<dbReference type="ExpressionAtlas" id="A0A2K3DJ06">
    <property type="expression patterns" value="baseline"/>
</dbReference>
<protein>
    <submittedName>
        <fullName evidence="2">Uncharacterized protein</fullName>
    </submittedName>
</protein>
<gene>
    <name evidence="2" type="ORF">CHLRE_07g320600v5</name>
</gene>
<dbReference type="Gramene" id="PNW80517">
    <property type="protein sequence ID" value="PNW80517"/>
    <property type="gene ID" value="CHLRE_07g320600v5"/>
</dbReference>
<dbReference type="AlphaFoldDB" id="A0A2K3DJ06"/>
<feature type="region of interest" description="Disordered" evidence="1">
    <location>
        <begin position="186"/>
        <end position="207"/>
    </location>
</feature>
<dbReference type="InParanoid" id="A0A2K3DJ06"/>
<dbReference type="GeneID" id="5726581"/>
<evidence type="ECO:0000256" key="1">
    <source>
        <dbReference type="SAM" id="MobiDB-lite"/>
    </source>
</evidence>
<dbReference type="SUPFAM" id="SSF54427">
    <property type="entry name" value="NTF2-like"/>
    <property type="match status" value="1"/>
</dbReference>
<dbReference type="PaxDb" id="3055-EDP07287"/>
<proteinExistence type="predicted"/>
<dbReference type="OrthoDB" id="534274at2759"/>
<feature type="compositionally biased region" description="Low complexity" evidence="1">
    <location>
        <begin position="186"/>
        <end position="196"/>
    </location>
</feature>
<dbReference type="EMBL" id="CM008968">
    <property type="protein sequence ID" value="PNW80517.1"/>
    <property type="molecule type" value="Genomic_DNA"/>
</dbReference>
<dbReference type="Gene3D" id="3.10.450.50">
    <property type="match status" value="1"/>
</dbReference>
<accession>A0A2K3DJ06</accession>
<dbReference type="InterPro" id="IPR032710">
    <property type="entry name" value="NTF2-like_dom_sf"/>
</dbReference>
<evidence type="ECO:0000313" key="3">
    <source>
        <dbReference type="Proteomes" id="UP000006906"/>
    </source>
</evidence>
<organism evidence="2 3">
    <name type="scientific">Chlamydomonas reinhardtii</name>
    <name type="common">Chlamydomonas smithii</name>
    <dbReference type="NCBI Taxonomy" id="3055"/>
    <lineage>
        <taxon>Eukaryota</taxon>
        <taxon>Viridiplantae</taxon>
        <taxon>Chlorophyta</taxon>
        <taxon>core chlorophytes</taxon>
        <taxon>Chlorophyceae</taxon>
        <taxon>CS clade</taxon>
        <taxon>Chlamydomonadales</taxon>
        <taxon>Chlamydomonadaceae</taxon>
        <taxon>Chlamydomonas</taxon>
    </lineage>
</organism>
<evidence type="ECO:0000313" key="2">
    <source>
        <dbReference type="EMBL" id="PNW80517.1"/>
    </source>
</evidence>